<dbReference type="EMBL" id="JAESIY010000009">
    <property type="protein sequence ID" value="MBL3657916.1"/>
    <property type="molecule type" value="Genomic_DNA"/>
</dbReference>
<dbReference type="RefSeq" id="WP_202245698.1">
    <property type="nucleotide sequence ID" value="NZ_JAESIY010000009.1"/>
</dbReference>
<organism evidence="1 2">
    <name type="scientific">Fulvivirga sediminis</name>
    <dbReference type="NCBI Taxonomy" id="2803949"/>
    <lineage>
        <taxon>Bacteria</taxon>
        <taxon>Pseudomonadati</taxon>
        <taxon>Bacteroidota</taxon>
        <taxon>Cytophagia</taxon>
        <taxon>Cytophagales</taxon>
        <taxon>Fulvivirgaceae</taxon>
        <taxon>Fulvivirga</taxon>
    </lineage>
</organism>
<accession>A0A937F9W6</accession>
<name>A0A937F9W6_9BACT</name>
<sequence>MEDNLSQGAFFGSLKRNNDKIRDDRAKSIVEDAQLMYKRKVEDLSLLLKRLKRDQENMLDMSPTDANSLVLASDFDAQQYVDKDLEMAVKIRNLEIKLNVATKRYEYLFGEELNLI</sequence>
<keyword evidence="2" id="KW-1185">Reference proteome</keyword>
<gene>
    <name evidence="1" type="ORF">JL102_17325</name>
</gene>
<reference evidence="1" key="1">
    <citation type="submission" date="2021-01" db="EMBL/GenBank/DDBJ databases">
        <title>Fulvivirga kasyanovii gen. nov., sp nov., a novel member of the phylum Bacteroidetes isolated from seawater in a mussel farm.</title>
        <authorList>
            <person name="Zhao L.-H."/>
            <person name="Wang Z.-J."/>
        </authorList>
    </citation>
    <scope>NUCLEOTIDE SEQUENCE</scope>
    <source>
        <strain evidence="1">2943</strain>
    </source>
</reference>
<dbReference type="Proteomes" id="UP000659388">
    <property type="component" value="Unassembled WGS sequence"/>
</dbReference>
<dbReference type="AlphaFoldDB" id="A0A937F9W6"/>
<evidence type="ECO:0000313" key="2">
    <source>
        <dbReference type="Proteomes" id="UP000659388"/>
    </source>
</evidence>
<protein>
    <submittedName>
        <fullName evidence="1">Uncharacterized protein</fullName>
    </submittedName>
</protein>
<evidence type="ECO:0000313" key="1">
    <source>
        <dbReference type="EMBL" id="MBL3657916.1"/>
    </source>
</evidence>
<comment type="caution">
    <text evidence="1">The sequence shown here is derived from an EMBL/GenBank/DDBJ whole genome shotgun (WGS) entry which is preliminary data.</text>
</comment>
<proteinExistence type="predicted"/>